<evidence type="ECO:0000313" key="8">
    <source>
        <dbReference type="Proteomes" id="UP000290204"/>
    </source>
</evidence>
<dbReference type="InterPro" id="IPR026444">
    <property type="entry name" value="Secre_tail"/>
</dbReference>
<dbReference type="Pfam" id="PF00149">
    <property type="entry name" value="Metallophos"/>
    <property type="match status" value="1"/>
</dbReference>
<dbReference type="Proteomes" id="UP000290204">
    <property type="component" value="Unassembled WGS sequence"/>
</dbReference>
<feature type="domain" description="Secretion system C-terminal sorting" evidence="6">
    <location>
        <begin position="995"/>
        <end position="1049"/>
    </location>
</feature>
<dbReference type="OrthoDB" id="9809781at2"/>
<reference evidence="7 8" key="1">
    <citation type="submission" date="2019-01" db="EMBL/GenBank/DDBJ databases">
        <title>Lacibacter sp. strain TTM-7.</title>
        <authorList>
            <person name="Chen W.-M."/>
        </authorList>
    </citation>
    <scope>NUCLEOTIDE SEQUENCE [LARGE SCALE GENOMIC DNA]</scope>
    <source>
        <strain evidence="7 8">TTM-7</strain>
    </source>
</reference>
<dbReference type="EMBL" id="SDHW01000008">
    <property type="protein sequence ID" value="RXK57734.1"/>
    <property type="molecule type" value="Genomic_DNA"/>
</dbReference>
<dbReference type="SUPFAM" id="SSF49363">
    <property type="entry name" value="Purple acid phosphatase, N-terminal domain"/>
    <property type="match status" value="1"/>
</dbReference>
<feature type="signal peptide" evidence="2">
    <location>
        <begin position="1"/>
        <end position="19"/>
    </location>
</feature>
<feature type="domain" description="Purple acid phosphatase N-terminal" evidence="5">
    <location>
        <begin position="485"/>
        <end position="552"/>
    </location>
</feature>
<dbReference type="Pfam" id="PF16656">
    <property type="entry name" value="Pur_ac_phosph_N"/>
    <property type="match status" value="1"/>
</dbReference>
<accession>A0A4Q1CDM8</accession>
<comment type="caution">
    <text evidence="7">The sequence shown here is derived from an EMBL/GenBank/DDBJ whole genome shotgun (WGS) entry which is preliminary data.</text>
</comment>
<feature type="chain" id="PRO_5020953531" evidence="2">
    <location>
        <begin position="20"/>
        <end position="1051"/>
    </location>
</feature>
<dbReference type="InterPro" id="IPR008963">
    <property type="entry name" value="Purple_acid_Pase-like_N"/>
</dbReference>
<evidence type="ECO:0000259" key="6">
    <source>
        <dbReference type="Pfam" id="PF18962"/>
    </source>
</evidence>
<dbReference type="RefSeq" id="WP_129132658.1">
    <property type="nucleotide sequence ID" value="NZ_SDHW01000008.1"/>
</dbReference>
<feature type="domain" description="SbsA Ig-like" evidence="4">
    <location>
        <begin position="192"/>
        <end position="299"/>
    </location>
</feature>
<dbReference type="PANTHER" id="PTHR45867">
    <property type="entry name" value="PURPLE ACID PHOSPHATASE"/>
    <property type="match status" value="1"/>
</dbReference>
<keyword evidence="8" id="KW-1185">Reference proteome</keyword>
<evidence type="ECO:0000259" key="4">
    <source>
        <dbReference type="Pfam" id="PF13205"/>
    </source>
</evidence>
<dbReference type="InterPro" id="IPR004843">
    <property type="entry name" value="Calcineurin-like_PHP"/>
</dbReference>
<dbReference type="AlphaFoldDB" id="A0A4Q1CDM8"/>
<dbReference type="Pfam" id="PF13205">
    <property type="entry name" value="Big_5"/>
    <property type="match status" value="1"/>
</dbReference>
<dbReference type="InterPro" id="IPR032812">
    <property type="entry name" value="SbsA_Ig"/>
</dbReference>
<keyword evidence="1 2" id="KW-0732">Signal</keyword>
<evidence type="ECO:0000256" key="2">
    <source>
        <dbReference type="SAM" id="SignalP"/>
    </source>
</evidence>
<name>A0A4Q1CDM8_9BACT</name>
<proteinExistence type="predicted"/>
<protein>
    <submittedName>
        <fullName evidence="7">T9SS type A sorting domain-containing protein</fullName>
    </submittedName>
</protein>
<feature type="domain" description="Calcineurin-like phosphoesterase" evidence="3">
    <location>
        <begin position="574"/>
        <end position="783"/>
    </location>
</feature>
<dbReference type="InterPro" id="IPR029052">
    <property type="entry name" value="Metallo-depent_PP-like"/>
</dbReference>
<dbReference type="Pfam" id="PF18962">
    <property type="entry name" value="Por_Secre_tail"/>
    <property type="match status" value="1"/>
</dbReference>
<evidence type="ECO:0000259" key="3">
    <source>
        <dbReference type="Pfam" id="PF00149"/>
    </source>
</evidence>
<dbReference type="GO" id="GO:0003993">
    <property type="term" value="F:acid phosphatase activity"/>
    <property type="evidence" value="ECO:0007669"/>
    <property type="project" value="InterPro"/>
</dbReference>
<evidence type="ECO:0000259" key="5">
    <source>
        <dbReference type="Pfam" id="PF16656"/>
    </source>
</evidence>
<dbReference type="InterPro" id="IPR008979">
    <property type="entry name" value="Galactose-bd-like_sf"/>
</dbReference>
<sequence>MKLIFSLLTVLLVTTVSTAQTSIISYGSSWKYLDNGSNQGTTWRTVSFNDAAWATGNAQLGYGDGDEATVVSYGSNANKKHITTYFRKTITVADASVFSSYTLNIKRDDGAVVYINGVEVYRTNMPTGTISYTTKASTDAADDGNTAQTITLNAGALVTGTNVIAVEVHQRTANSTDLSFDLLLTGIAGGGDTTPPTVSSYSPADNATGVSASANLVLTFSETIQKGTGSIVIKEGGVTTQTIDVTSTAVTVSGNTATIDPANFTNSAAVNIEIAAGAFKDAANNNYAGIANATTWNFTVQAPPSGPQTLLAFGTSWKYLDNGTNQGTAWYGTGFSDAAWASGNAQLGYGDGDEATVVSYGTDANNKYITTYFRKTINVSDPSLFSSVSGSIKRDDGVAIYVNGTEVYRNNLAAGAVYNTLATLASDDGATIQTFTFNPSVFVSGNNVIAVEIHQNAVNSSDISFDLELIGNSGSAGAILTRGPYLQMGNQSAVTLRWRTDVATDSKIEVGTVHGTYTVSATNPASSTEHEVRITGLTADTKYFYRFGSSSQILQNGTDNFFVTAPPANTTRKIRIAAFGDCGRNDNSFQTNTLNAYRNYVGSNPAEIMLLLGDNAYTNGTDAEYSSNFFAPYSSTILRNHIIFPSPGNHDYYGSSQTSRAGAYYQNFTMPTAAECGGVASGTEAFYSYDWGGVHFLSLDSYGIESGNTRMYDTLGAQVTWIKQDIAANNNKFTIAYWHHPPHTKGSHNSDTETELINIRQNFVRILERYGVDIIICGHSHDYERSYLLKDYFSAEANFNSAAHTVTTSSGKYDGTSNSCVYTTASGQVNHGTVYVVAGSAGADGGVQSGYPHNAMPYSVDDGGMFYIEVEDNRLDAKFIRRDGVIADKFTIMKDVNKTNNPTINSGENVVLTASWVGNYSWSTGATTRSITVNPTSSTTYTVTDGVSCVTDVFNVTVNGGGARMAPQQQATEVKLSVIPTRVNKGQAVRITTGTNDPVDITVVDMNGRTLQSKKIAGTGIIETGQLAAGSYFIKVNAKQKATVQKFVVVE</sequence>
<dbReference type="Gene3D" id="3.60.21.10">
    <property type="match status" value="1"/>
</dbReference>
<evidence type="ECO:0000313" key="7">
    <source>
        <dbReference type="EMBL" id="RXK57734.1"/>
    </source>
</evidence>
<gene>
    <name evidence="7" type="ORF">ESA94_19620</name>
</gene>
<dbReference type="NCBIfam" id="TIGR04183">
    <property type="entry name" value="Por_Secre_tail"/>
    <property type="match status" value="1"/>
</dbReference>
<organism evidence="7 8">
    <name type="scientific">Lacibacter luteus</name>
    <dbReference type="NCBI Taxonomy" id="2508719"/>
    <lineage>
        <taxon>Bacteria</taxon>
        <taxon>Pseudomonadati</taxon>
        <taxon>Bacteroidota</taxon>
        <taxon>Chitinophagia</taxon>
        <taxon>Chitinophagales</taxon>
        <taxon>Chitinophagaceae</taxon>
        <taxon>Lacibacter</taxon>
    </lineage>
</organism>
<dbReference type="PANTHER" id="PTHR45867:SF3">
    <property type="entry name" value="ACID PHOSPHATASE TYPE 7"/>
    <property type="match status" value="1"/>
</dbReference>
<dbReference type="SUPFAM" id="SSF56300">
    <property type="entry name" value="Metallo-dependent phosphatases"/>
    <property type="match status" value="1"/>
</dbReference>
<dbReference type="SUPFAM" id="SSF49785">
    <property type="entry name" value="Galactose-binding domain-like"/>
    <property type="match status" value="1"/>
</dbReference>
<dbReference type="Gene3D" id="2.60.120.260">
    <property type="entry name" value="Galactose-binding domain-like"/>
    <property type="match status" value="2"/>
</dbReference>
<dbReference type="GO" id="GO:0046872">
    <property type="term" value="F:metal ion binding"/>
    <property type="evidence" value="ECO:0007669"/>
    <property type="project" value="InterPro"/>
</dbReference>
<evidence type="ECO:0000256" key="1">
    <source>
        <dbReference type="ARBA" id="ARBA00022729"/>
    </source>
</evidence>
<dbReference type="InterPro" id="IPR015914">
    <property type="entry name" value="PAPs_N"/>
</dbReference>